<accession>A0ABS7GXJ8</accession>
<dbReference type="PANTHER" id="PTHR43124">
    <property type="entry name" value="PURINE EFFLUX PUMP PBUE"/>
    <property type="match status" value="1"/>
</dbReference>
<sequence length="398" mass="40687">MGDISGITVASRDPPSLVIGAIACQIIGGLVPQMSPFVVAGLIDGLSLSERDAGFVASVELLCLAAAAILIAPNLTRFSYRQGSLFAIVLTLSAQGASIFVGGWNALVLLRGLAGIGEGVLYAISLSIVAAHCQNPEKVFGYFQLIWAIGSVALFSVGGEVTAAFAHRGIFTLLAATSLAFAPLLLLIPDNRAVSDDGKSGVATGRPLLGMLLFGAIVLYVAVSAGLFAFSGPLGERVGLVTSAVGYILTASTLVGLAGAGAATTLNVRWGRAIPITGFCVGYIFVALALCLWRDPIVYSAAVIASAVLYYFSLPYLFGLAAALDSTGRWAAAAGSANLLGFAAGPVFAGVVIEASGYVSLAAVSSGMIAAAWLLAMYVTGRGYNGRSLRERLPRSLA</sequence>
<evidence type="ECO:0000313" key="7">
    <source>
        <dbReference type="EMBL" id="MBW9054527.1"/>
    </source>
</evidence>
<evidence type="ECO:0000256" key="2">
    <source>
        <dbReference type="ARBA" id="ARBA00022475"/>
    </source>
</evidence>
<dbReference type="PANTHER" id="PTHR43124:SF10">
    <property type="entry name" value="PURINE EFFLUX PUMP PBUE"/>
    <property type="match status" value="1"/>
</dbReference>
<keyword evidence="5 6" id="KW-0472">Membrane</keyword>
<feature type="transmembrane region" description="Helical" evidence="6">
    <location>
        <begin position="17"/>
        <end position="43"/>
    </location>
</feature>
<feature type="transmembrane region" description="Helical" evidence="6">
    <location>
        <begin position="55"/>
        <end position="73"/>
    </location>
</feature>
<feature type="transmembrane region" description="Helical" evidence="6">
    <location>
        <begin position="139"/>
        <end position="158"/>
    </location>
</feature>
<feature type="transmembrane region" description="Helical" evidence="6">
    <location>
        <begin position="85"/>
        <end position="107"/>
    </location>
</feature>
<keyword evidence="3 6" id="KW-0812">Transmembrane</keyword>
<dbReference type="SUPFAM" id="SSF103473">
    <property type="entry name" value="MFS general substrate transporter"/>
    <property type="match status" value="1"/>
</dbReference>
<comment type="caution">
    <text evidence="7">The sequence shown here is derived from an EMBL/GenBank/DDBJ whole genome shotgun (WGS) entry which is preliminary data.</text>
</comment>
<keyword evidence="2" id="KW-1003">Cell membrane</keyword>
<feature type="transmembrane region" description="Helical" evidence="6">
    <location>
        <begin position="208"/>
        <end position="232"/>
    </location>
</feature>
<feature type="transmembrane region" description="Helical" evidence="6">
    <location>
        <begin position="330"/>
        <end position="353"/>
    </location>
</feature>
<proteinExistence type="predicted"/>
<feature type="transmembrane region" description="Helical" evidence="6">
    <location>
        <begin position="359"/>
        <end position="380"/>
    </location>
</feature>
<dbReference type="Gene3D" id="1.20.1250.20">
    <property type="entry name" value="MFS general substrate transporter like domains"/>
    <property type="match status" value="1"/>
</dbReference>
<dbReference type="InterPro" id="IPR011701">
    <property type="entry name" value="MFS"/>
</dbReference>
<feature type="transmembrane region" description="Helical" evidence="6">
    <location>
        <begin position="113"/>
        <end position="132"/>
    </location>
</feature>
<feature type="transmembrane region" description="Helical" evidence="6">
    <location>
        <begin position="244"/>
        <end position="266"/>
    </location>
</feature>
<evidence type="ECO:0000256" key="6">
    <source>
        <dbReference type="SAM" id="Phobius"/>
    </source>
</evidence>
<evidence type="ECO:0000256" key="5">
    <source>
        <dbReference type="ARBA" id="ARBA00023136"/>
    </source>
</evidence>
<keyword evidence="8" id="KW-1185">Reference proteome</keyword>
<dbReference type="EMBL" id="JAEUAK010000007">
    <property type="protein sequence ID" value="MBW9054527.1"/>
    <property type="molecule type" value="Genomic_DNA"/>
</dbReference>
<feature type="transmembrane region" description="Helical" evidence="6">
    <location>
        <begin position="273"/>
        <end position="293"/>
    </location>
</feature>
<name>A0ABS7GXJ8_9HYPH</name>
<comment type="subcellular location">
    <subcellularLocation>
        <location evidence="1">Cell membrane</location>
        <topology evidence="1">Multi-pass membrane protein</topology>
    </subcellularLocation>
</comment>
<dbReference type="Pfam" id="PF07690">
    <property type="entry name" value="MFS_1"/>
    <property type="match status" value="1"/>
</dbReference>
<evidence type="ECO:0000313" key="8">
    <source>
        <dbReference type="Proteomes" id="UP000717752"/>
    </source>
</evidence>
<dbReference type="InterPro" id="IPR036259">
    <property type="entry name" value="MFS_trans_sf"/>
</dbReference>
<organism evidence="7 8">
    <name type="scientific">Rhizobium mesosinicum</name>
    <dbReference type="NCBI Taxonomy" id="335017"/>
    <lineage>
        <taxon>Bacteria</taxon>
        <taxon>Pseudomonadati</taxon>
        <taxon>Pseudomonadota</taxon>
        <taxon>Alphaproteobacteria</taxon>
        <taxon>Hyphomicrobiales</taxon>
        <taxon>Rhizobiaceae</taxon>
        <taxon>Rhizobium/Agrobacterium group</taxon>
        <taxon>Rhizobium</taxon>
    </lineage>
</organism>
<protein>
    <submittedName>
        <fullName evidence="7">MFS transporter</fullName>
    </submittedName>
</protein>
<reference evidence="7 8" key="1">
    <citation type="journal article" date="2021" name="MBio">
        <title>Poor Competitiveness of Bradyrhizobium in Pigeon Pea Root Colonization in Indian Soils.</title>
        <authorList>
            <person name="Chalasani D."/>
            <person name="Basu A."/>
            <person name="Pullabhotla S.V.S.R.N."/>
            <person name="Jorrin B."/>
            <person name="Neal A.L."/>
            <person name="Poole P.S."/>
            <person name="Podile A.R."/>
            <person name="Tkacz A."/>
        </authorList>
    </citation>
    <scope>NUCLEOTIDE SEQUENCE [LARGE SCALE GENOMIC DNA]</scope>
    <source>
        <strain evidence="7 8">HU56</strain>
    </source>
</reference>
<gene>
    <name evidence="7" type="ORF">JNB85_19165</name>
</gene>
<dbReference type="RefSeq" id="WP_220335888.1">
    <property type="nucleotide sequence ID" value="NZ_JAEUAK010000007.1"/>
</dbReference>
<dbReference type="InterPro" id="IPR050189">
    <property type="entry name" value="MFS_Efflux_Transporters"/>
</dbReference>
<evidence type="ECO:0000256" key="1">
    <source>
        <dbReference type="ARBA" id="ARBA00004651"/>
    </source>
</evidence>
<keyword evidence="4 6" id="KW-1133">Transmembrane helix</keyword>
<dbReference type="Proteomes" id="UP000717752">
    <property type="component" value="Unassembled WGS sequence"/>
</dbReference>
<feature type="transmembrane region" description="Helical" evidence="6">
    <location>
        <begin position="299"/>
        <end position="318"/>
    </location>
</feature>
<evidence type="ECO:0000256" key="4">
    <source>
        <dbReference type="ARBA" id="ARBA00022989"/>
    </source>
</evidence>
<evidence type="ECO:0000256" key="3">
    <source>
        <dbReference type="ARBA" id="ARBA00022692"/>
    </source>
</evidence>
<feature type="transmembrane region" description="Helical" evidence="6">
    <location>
        <begin position="170"/>
        <end position="188"/>
    </location>
</feature>